<dbReference type="Pfam" id="PF01545">
    <property type="entry name" value="Cation_efflux"/>
    <property type="match status" value="1"/>
</dbReference>
<dbReference type="GO" id="GO:0005385">
    <property type="term" value="F:zinc ion transmembrane transporter activity"/>
    <property type="evidence" value="ECO:0007669"/>
    <property type="project" value="TreeGrafter"/>
</dbReference>
<dbReference type="PANTHER" id="PTHR45820">
    <property type="entry name" value="FI23527P1"/>
    <property type="match status" value="1"/>
</dbReference>
<keyword evidence="4" id="KW-0862">Zinc</keyword>
<feature type="domain" description="Cation efflux protein transmembrane" evidence="8">
    <location>
        <begin position="63"/>
        <end position="360"/>
    </location>
</feature>
<comment type="subcellular location">
    <subcellularLocation>
        <location evidence="1">Membrane</location>
        <topology evidence="1">Multi-pass membrane protein</topology>
    </subcellularLocation>
</comment>
<organism evidence="9 10">
    <name type="scientific">Pelagomonas calceolata</name>
    <dbReference type="NCBI Taxonomy" id="35677"/>
    <lineage>
        <taxon>Eukaryota</taxon>
        <taxon>Sar</taxon>
        <taxon>Stramenopiles</taxon>
        <taxon>Ochrophyta</taxon>
        <taxon>Pelagophyceae</taxon>
        <taxon>Pelagomonadales</taxon>
        <taxon>Pelagomonadaceae</taxon>
        <taxon>Pelagomonas</taxon>
    </lineage>
</organism>
<evidence type="ECO:0000256" key="4">
    <source>
        <dbReference type="ARBA" id="ARBA00022833"/>
    </source>
</evidence>
<evidence type="ECO:0000256" key="1">
    <source>
        <dbReference type="ARBA" id="ARBA00004141"/>
    </source>
</evidence>
<reference evidence="9" key="1">
    <citation type="submission" date="2021-11" db="EMBL/GenBank/DDBJ databases">
        <authorList>
            <consortium name="Genoscope - CEA"/>
            <person name="William W."/>
        </authorList>
    </citation>
    <scope>NUCLEOTIDE SEQUENCE</scope>
</reference>
<feature type="transmembrane region" description="Helical" evidence="7">
    <location>
        <begin position="128"/>
        <end position="149"/>
    </location>
</feature>
<comment type="similarity">
    <text evidence="2">Belongs to the cation diffusion facilitator (CDF) transporter (TC 2.A.4) family. SLC30A subfamily.</text>
</comment>
<dbReference type="GO" id="GO:0016020">
    <property type="term" value="C:membrane"/>
    <property type="evidence" value="ECO:0007669"/>
    <property type="project" value="UniProtKB-SubCell"/>
</dbReference>
<feature type="transmembrane region" description="Helical" evidence="7">
    <location>
        <begin position="161"/>
        <end position="183"/>
    </location>
</feature>
<proteinExistence type="inferred from homology"/>
<evidence type="ECO:0000256" key="6">
    <source>
        <dbReference type="ARBA" id="ARBA00023136"/>
    </source>
</evidence>
<feature type="transmembrane region" description="Helical" evidence="7">
    <location>
        <begin position="59"/>
        <end position="85"/>
    </location>
</feature>
<dbReference type="Proteomes" id="UP000789595">
    <property type="component" value="Unassembled WGS sequence"/>
</dbReference>
<protein>
    <recommendedName>
        <fullName evidence="8">Cation efflux protein transmembrane domain-containing protein</fullName>
    </recommendedName>
</protein>
<dbReference type="GO" id="GO:0006882">
    <property type="term" value="P:intracellular zinc ion homeostasis"/>
    <property type="evidence" value="ECO:0007669"/>
    <property type="project" value="TreeGrafter"/>
</dbReference>
<dbReference type="OrthoDB" id="9944568at2759"/>
<evidence type="ECO:0000259" key="8">
    <source>
        <dbReference type="Pfam" id="PF01545"/>
    </source>
</evidence>
<comment type="caution">
    <text evidence="9">The sequence shown here is derived from an EMBL/GenBank/DDBJ whole genome shotgun (WGS) entry which is preliminary data.</text>
</comment>
<dbReference type="PANTHER" id="PTHR45820:SF4">
    <property type="entry name" value="ZINC TRANSPORTER 63C, ISOFORM F"/>
    <property type="match status" value="1"/>
</dbReference>
<keyword evidence="10" id="KW-1185">Reference proteome</keyword>
<dbReference type="InterPro" id="IPR058533">
    <property type="entry name" value="Cation_efflux_TM"/>
</dbReference>
<evidence type="ECO:0000256" key="5">
    <source>
        <dbReference type="ARBA" id="ARBA00022989"/>
    </source>
</evidence>
<evidence type="ECO:0000313" key="10">
    <source>
        <dbReference type="Proteomes" id="UP000789595"/>
    </source>
</evidence>
<evidence type="ECO:0000256" key="7">
    <source>
        <dbReference type="SAM" id="Phobius"/>
    </source>
</evidence>
<dbReference type="InterPro" id="IPR002524">
    <property type="entry name" value="Cation_efflux"/>
</dbReference>
<dbReference type="InterPro" id="IPR027469">
    <property type="entry name" value="Cation_efflux_TMD_sf"/>
</dbReference>
<evidence type="ECO:0000313" key="9">
    <source>
        <dbReference type="EMBL" id="CAH0370326.1"/>
    </source>
</evidence>
<dbReference type="NCBIfam" id="TIGR01297">
    <property type="entry name" value="CDF"/>
    <property type="match status" value="1"/>
</dbReference>
<name>A0A8J2SGJ7_9STRA</name>
<keyword evidence="6 7" id="KW-0472">Membrane</keyword>
<sequence>MMIQSIHMQNRQKLSEIALASPSSQPLQRPKLDSVDLEAGESLVADDETTAPAVKRCNLGWIVALNVVLAATQILVGTSILSLTLVSDGFHNLSDAVAAFVGQLAESYDKREYDKAQLPFGYARASTIGALINVAALLAICLSIALTALVRFWKPVAVDDLGALVAVSAMGLVANLVSALMAACGVEVPHHHHHHGPGGCPHDHTGVPHNHGPGEPCGGHNHTTGTGWRMMCGPSCGGGPSIGLIPGPVEVVFSPTSGLPRGGGAAVCAPCPEPVKEEEPTPAPATLDVGRLAIVVHHLGDAANSLVVLGEALLLIYGHRFLPRSVMRGLGLYLDPALSILLSLAIAAAAWPVGKMAAWTLLEGSPVDGLEEELGKVAVVESSALIHLRDDPVDRAGLVRLRLRRGDKRRRGDVVAAARRVLKRFAADEHTYVEVADAASPKSVITQSRAVSTFSGPFTGISCRPCKN</sequence>
<dbReference type="Gene3D" id="1.20.1510.10">
    <property type="entry name" value="Cation efflux protein transmembrane domain"/>
    <property type="match status" value="1"/>
</dbReference>
<dbReference type="EMBL" id="CAKKNE010000003">
    <property type="protein sequence ID" value="CAH0370326.1"/>
    <property type="molecule type" value="Genomic_DNA"/>
</dbReference>
<evidence type="ECO:0000256" key="2">
    <source>
        <dbReference type="ARBA" id="ARBA00008873"/>
    </source>
</evidence>
<dbReference type="AlphaFoldDB" id="A0A8J2SGJ7"/>
<feature type="transmembrane region" description="Helical" evidence="7">
    <location>
        <begin position="302"/>
        <end position="318"/>
    </location>
</feature>
<dbReference type="GO" id="GO:0010312">
    <property type="term" value="P:detoxification of zinc ion"/>
    <property type="evidence" value="ECO:0007669"/>
    <property type="project" value="TreeGrafter"/>
</dbReference>
<keyword evidence="5 7" id="KW-1133">Transmembrane helix</keyword>
<keyword evidence="3 7" id="KW-0812">Transmembrane</keyword>
<dbReference type="SUPFAM" id="SSF161111">
    <property type="entry name" value="Cation efflux protein transmembrane domain-like"/>
    <property type="match status" value="1"/>
</dbReference>
<accession>A0A8J2SGJ7</accession>
<evidence type="ECO:0000256" key="3">
    <source>
        <dbReference type="ARBA" id="ARBA00022692"/>
    </source>
</evidence>
<gene>
    <name evidence="9" type="ORF">PECAL_3P02050</name>
</gene>
<feature type="transmembrane region" description="Helical" evidence="7">
    <location>
        <begin position="330"/>
        <end position="351"/>
    </location>
</feature>